<dbReference type="Pfam" id="PF00059">
    <property type="entry name" value="Lectin_C"/>
    <property type="match status" value="1"/>
</dbReference>
<protein>
    <recommendedName>
        <fullName evidence="2">C-type lectin domain-containing protein</fullName>
    </recommendedName>
</protein>
<evidence type="ECO:0000313" key="4">
    <source>
        <dbReference type="Proteomes" id="UP000250572"/>
    </source>
</evidence>
<dbReference type="InterPro" id="IPR016186">
    <property type="entry name" value="C-type_lectin-like/link_sf"/>
</dbReference>
<dbReference type="PROSITE" id="PS50041">
    <property type="entry name" value="C_TYPE_LECTIN_2"/>
    <property type="match status" value="1"/>
</dbReference>
<feature type="domain" description="C-type lectin" evidence="2">
    <location>
        <begin position="107"/>
        <end position="208"/>
    </location>
</feature>
<dbReference type="AlphaFoldDB" id="A0A315WFP9"/>
<dbReference type="InterPro" id="IPR001304">
    <property type="entry name" value="C-type_lectin-like"/>
</dbReference>
<dbReference type="InterPro" id="IPR016187">
    <property type="entry name" value="CTDL_fold"/>
</dbReference>
<dbReference type="SMART" id="SM00034">
    <property type="entry name" value="CLECT"/>
    <property type="match status" value="1"/>
</dbReference>
<dbReference type="Gene3D" id="3.10.100.10">
    <property type="entry name" value="Mannose-Binding Protein A, subunit A"/>
    <property type="match status" value="1"/>
</dbReference>
<dbReference type="Proteomes" id="UP000250572">
    <property type="component" value="Unassembled WGS sequence"/>
</dbReference>
<comment type="caution">
    <text evidence="3">The sequence shown here is derived from an EMBL/GenBank/DDBJ whole genome shotgun (WGS) entry which is preliminary data.</text>
</comment>
<dbReference type="PANTHER" id="PTHR45784">
    <property type="entry name" value="C-TYPE LECTIN DOMAIN FAMILY 20 MEMBER A-RELATED"/>
    <property type="match status" value="1"/>
</dbReference>
<feature type="signal peptide" evidence="1">
    <location>
        <begin position="1"/>
        <end position="19"/>
    </location>
</feature>
<keyword evidence="4" id="KW-1185">Reference proteome</keyword>
<dbReference type="PANTHER" id="PTHR45784:SF3">
    <property type="entry name" value="C-TYPE LECTIN DOMAIN FAMILY 4 MEMBER K-LIKE-RELATED"/>
    <property type="match status" value="1"/>
</dbReference>
<proteinExistence type="predicted"/>
<name>A0A315WFP9_GAMAF</name>
<dbReference type="EMBL" id="NHOQ01000420">
    <property type="protein sequence ID" value="PWA30300.1"/>
    <property type="molecule type" value="Genomic_DNA"/>
</dbReference>
<dbReference type="CDD" id="cd00037">
    <property type="entry name" value="CLECT"/>
    <property type="match status" value="1"/>
</dbReference>
<evidence type="ECO:0000313" key="3">
    <source>
        <dbReference type="EMBL" id="PWA30300.1"/>
    </source>
</evidence>
<reference evidence="3 4" key="1">
    <citation type="journal article" date="2018" name="G3 (Bethesda)">
        <title>A High-Quality Reference Genome for the Invasive Mosquitofish Gambusia affinis Using a Chicago Library.</title>
        <authorList>
            <person name="Hoffberg S.L."/>
            <person name="Troendle N.J."/>
            <person name="Glenn T.C."/>
            <person name="Mahmud O."/>
            <person name="Louha S."/>
            <person name="Chalopin D."/>
            <person name="Bennetzen J.L."/>
            <person name="Mauricio R."/>
        </authorList>
    </citation>
    <scope>NUCLEOTIDE SEQUENCE [LARGE SCALE GENOMIC DNA]</scope>
    <source>
        <strain evidence="3">NE01/NJP1002.9</strain>
        <tissue evidence="3">Muscle</tissue>
    </source>
</reference>
<gene>
    <name evidence="3" type="ORF">CCH79_00015699</name>
</gene>
<feature type="chain" id="PRO_5016398993" description="C-type lectin domain-containing protein" evidence="1">
    <location>
        <begin position="20"/>
        <end position="208"/>
    </location>
</feature>
<accession>A0A315WFP9</accession>
<keyword evidence="1" id="KW-0732">Signal</keyword>
<sequence length="208" mass="24079">MMNIFIFVPLMLVLHFICGDQSPLREGNITFHDEHKTLAEAQAYCRTHHTDLITSGEKTDLPSNYKGWIGQHIVWIWSSGGENKSVSNWQGSHNRKQNIAKSQQTRLNTLTFKYYSVWATWQQAQSACREQHSDLTTIRNRTELQAYSGGQGWIGLYRKSDDGPWKWSSGEDIATFFNWETDNPKSGEHCVYQFQGKWTSDRCDVKHT</sequence>
<evidence type="ECO:0000259" key="2">
    <source>
        <dbReference type="PROSITE" id="PS50041"/>
    </source>
</evidence>
<evidence type="ECO:0000256" key="1">
    <source>
        <dbReference type="SAM" id="SignalP"/>
    </source>
</evidence>
<organism evidence="3 4">
    <name type="scientific">Gambusia affinis</name>
    <name type="common">Western mosquitofish</name>
    <name type="synonym">Heterandria affinis</name>
    <dbReference type="NCBI Taxonomy" id="33528"/>
    <lineage>
        <taxon>Eukaryota</taxon>
        <taxon>Metazoa</taxon>
        <taxon>Chordata</taxon>
        <taxon>Craniata</taxon>
        <taxon>Vertebrata</taxon>
        <taxon>Euteleostomi</taxon>
        <taxon>Actinopterygii</taxon>
        <taxon>Neopterygii</taxon>
        <taxon>Teleostei</taxon>
        <taxon>Neoteleostei</taxon>
        <taxon>Acanthomorphata</taxon>
        <taxon>Ovalentaria</taxon>
        <taxon>Atherinomorphae</taxon>
        <taxon>Cyprinodontiformes</taxon>
        <taxon>Poeciliidae</taxon>
        <taxon>Poeciliinae</taxon>
        <taxon>Gambusia</taxon>
    </lineage>
</organism>
<dbReference type="SUPFAM" id="SSF56436">
    <property type="entry name" value="C-type lectin-like"/>
    <property type="match status" value="2"/>
</dbReference>